<name>A0AAD9CTR6_PAPLA</name>
<dbReference type="Proteomes" id="UP001182556">
    <property type="component" value="Unassembled WGS sequence"/>
</dbReference>
<gene>
    <name evidence="3" type="ORF">DB88DRAFT_500566</name>
</gene>
<proteinExistence type="predicted"/>
<organism evidence="3 4">
    <name type="scientific">Papiliotrema laurentii</name>
    <name type="common">Cryptococcus laurentii</name>
    <dbReference type="NCBI Taxonomy" id="5418"/>
    <lineage>
        <taxon>Eukaryota</taxon>
        <taxon>Fungi</taxon>
        <taxon>Dikarya</taxon>
        <taxon>Basidiomycota</taxon>
        <taxon>Agaricomycotina</taxon>
        <taxon>Tremellomycetes</taxon>
        <taxon>Tremellales</taxon>
        <taxon>Rhynchogastremaceae</taxon>
        <taxon>Papiliotrema</taxon>
    </lineage>
</organism>
<dbReference type="SUPFAM" id="SSF58113">
    <property type="entry name" value="Apolipoprotein A-I"/>
    <property type="match status" value="1"/>
</dbReference>
<evidence type="ECO:0000256" key="2">
    <source>
        <dbReference type="SAM" id="Phobius"/>
    </source>
</evidence>
<comment type="caution">
    <text evidence="3">The sequence shown here is derived from an EMBL/GenBank/DDBJ whole genome shotgun (WGS) entry which is preliminary data.</text>
</comment>
<keyword evidence="2" id="KW-1133">Transmembrane helix</keyword>
<feature type="compositionally biased region" description="Polar residues" evidence="1">
    <location>
        <begin position="369"/>
        <end position="395"/>
    </location>
</feature>
<feature type="region of interest" description="Disordered" evidence="1">
    <location>
        <begin position="282"/>
        <end position="426"/>
    </location>
</feature>
<dbReference type="EMBL" id="JAODAN010000011">
    <property type="protein sequence ID" value="KAK1921382.1"/>
    <property type="molecule type" value="Genomic_DNA"/>
</dbReference>
<feature type="compositionally biased region" description="Low complexity" evidence="1">
    <location>
        <begin position="413"/>
        <end position="426"/>
    </location>
</feature>
<feature type="compositionally biased region" description="Basic and acidic residues" evidence="1">
    <location>
        <begin position="354"/>
        <end position="366"/>
    </location>
</feature>
<evidence type="ECO:0000256" key="1">
    <source>
        <dbReference type="SAM" id="MobiDB-lite"/>
    </source>
</evidence>
<keyword evidence="2" id="KW-0472">Membrane</keyword>
<keyword evidence="2" id="KW-0812">Transmembrane</keyword>
<dbReference type="AlphaFoldDB" id="A0AAD9CTR6"/>
<protein>
    <submittedName>
        <fullName evidence="3">Uncharacterized protein</fullName>
    </submittedName>
</protein>
<evidence type="ECO:0000313" key="3">
    <source>
        <dbReference type="EMBL" id="KAK1921382.1"/>
    </source>
</evidence>
<feature type="compositionally biased region" description="Basic and acidic residues" evidence="1">
    <location>
        <begin position="299"/>
        <end position="341"/>
    </location>
</feature>
<sequence>MQANKIQEGAKDLIEKLINLDPIEAHSAINQYFDTHAILQSREVSIQGADRIKKQFDLVNHVFKNSELVGQPKWSEEEQTITFTYKRQIQCPELFWPLNSLPIINKLSQASKTIHFDGSLHLNPDGRPIAGDPHQLLVTKYDVERRERAPLENLIPYYLLRPFFSLVSNLIASVAAIVLAYPFTPTGIVHMVTSLINNFWLWFYDKVADRVEGKLPAKPIWTEGAGSDLPIGDQLNSLLASAEDQAKKLGLPVERAKELAQEAYNNAGTAFGNASERVQQAQQIARQKVQEAARYAQDSSKKVQDNAPKNVDEAKGKAEKASKQAKDKAGETAHDAKKKAGETANGASSKAGKKASEAKNKAEGAAKETQGNVQAATNSAFDNDNAKQGSTNNDSASRDDLPTTPLGGTDPLAPGAPSYAGAAAEE</sequence>
<dbReference type="Gene3D" id="1.20.120.20">
    <property type="entry name" value="Apolipoprotein"/>
    <property type="match status" value="1"/>
</dbReference>
<reference evidence="3" key="1">
    <citation type="submission" date="2023-02" db="EMBL/GenBank/DDBJ databases">
        <title>Identification and recombinant expression of a fungal hydrolase from Papiliotrema laurentii that hydrolyzes apple cutin and clears colloidal polyester polyurethane.</title>
        <authorList>
            <consortium name="DOE Joint Genome Institute"/>
            <person name="Roman V.A."/>
            <person name="Bojanowski C."/>
            <person name="Crable B.R."/>
            <person name="Wagner D.N."/>
            <person name="Hung C.S."/>
            <person name="Nadeau L.J."/>
            <person name="Schratz L."/>
            <person name="Haridas S."/>
            <person name="Pangilinan J."/>
            <person name="Lipzen A."/>
            <person name="Na H."/>
            <person name="Yan M."/>
            <person name="Ng V."/>
            <person name="Grigoriev I.V."/>
            <person name="Spatafora J.W."/>
            <person name="Barlow D."/>
            <person name="Biffinger J."/>
            <person name="Kelley-Loughnane N."/>
            <person name="Varaljay V.A."/>
            <person name="Crookes-Goodson W.J."/>
        </authorList>
    </citation>
    <scope>NUCLEOTIDE SEQUENCE</scope>
    <source>
        <strain evidence="3">5307AH</strain>
    </source>
</reference>
<feature type="transmembrane region" description="Helical" evidence="2">
    <location>
        <begin position="158"/>
        <end position="181"/>
    </location>
</feature>
<dbReference type="PANTHER" id="PTHR47372">
    <property type="entry name" value="DAUER UP-REGULATED-RELATED"/>
    <property type="match status" value="1"/>
</dbReference>
<evidence type="ECO:0000313" key="4">
    <source>
        <dbReference type="Proteomes" id="UP001182556"/>
    </source>
</evidence>
<accession>A0AAD9CTR6</accession>
<keyword evidence="4" id="KW-1185">Reference proteome</keyword>
<dbReference type="PANTHER" id="PTHR47372:SF5">
    <property type="entry name" value="LATE EMBRYOGENESIS ABUNDANT PROTEIN (LEA) FAMILY PROTEIN"/>
    <property type="match status" value="1"/>
</dbReference>